<dbReference type="InterPro" id="IPR013704">
    <property type="entry name" value="UPF0313_N"/>
</dbReference>
<dbReference type="PANTHER" id="PTHR32331:SF0">
    <property type="entry name" value="UPF0313 PROTEIN YGIQ"/>
    <property type="match status" value="1"/>
</dbReference>
<feature type="compositionally biased region" description="Basic residues" evidence="7">
    <location>
        <begin position="736"/>
        <end position="745"/>
    </location>
</feature>
<feature type="compositionally biased region" description="Polar residues" evidence="7">
    <location>
        <begin position="703"/>
        <end position="712"/>
    </location>
</feature>
<feature type="domain" description="Radical SAM core" evidence="8">
    <location>
        <begin position="380"/>
        <end position="644"/>
    </location>
</feature>
<dbReference type="AlphaFoldDB" id="A0A2T5IUI8"/>
<evidence type="ECO:0000256" key="4">
    <source>
        <dbReference type="ARBA" id="ARBA00023004"/>
    </source>
</evidence>
<evidence type="ECO:0000256" key="2">
    <source>
        <dbReference type="ARBA" id="ARBA00022691"/>
    </source>
</evidence>
<feature type="binding site" evidence="6">
    <location>
        <position position="394"/>
    </location>
    <ligand>
        <name>[4Fe-4S] cluster</name>
        <dbReference type="ChEBI" id="CHEBI:49883"/>
        <note>4Fe-4S-S-AdoMet</note>
    </ligand>
</feature>
<dbReference type="InterPro" id="IPR024560">
    <property type="entry name" value="UPF0313_C"/>
</dbReference>
<keyword evidence="2 6" id="KW-0949">S-adenosyl-L-methionine</keyword>
<keyword evidence="4 6" id="KW-0408">Iron</keyword>
<proteinExistence type="inferred from homology"/>
<dbReference type="InterPro" id="IPR006638">
    <property type="entry name" value="Elp3/MiaA/NifB-like_rSAM"/>
</dbReference>
<dbReference type="PANTHER" id="PTHR32331">
    <property type="entry name" value="UPF0313 PROTEIN YGIQ"/>
    <property type="match status" value="1"/>
</dbReference>
<keyword evidence="10" id="KW-1185">Reference proteome</keyword>
<keyword evidence="3 6" id="KW-0479">Metal-binding</keyword>
<dbReference type="GO" id="GO:0003824">
    <property type="term" value="F:catalytic activity"/>
    <property type="evidence" value="ECO:0007669"/>
    <property type="project" value="InterPro"/>
</dbReference>
<accession>A0A2T5IUI8</accession>
<dbReference type="Gene3D" id="3.80.30.20">
    <property type="entry name" value="tm_1862 like domain"/>
    <property type="match status" value="1"/>
</dbReference>
<feature type="binding site" evidence="6">
    <location>
        <position position="398"/>
    </location>
    <ligand>
        <name>[4Fe-4S] cluster</name>
        <dbReference type="ChEBI" id="CHEBI:49883"/>
        <note>4Fe-4S-S-AdoMet</note>
    </ligand>
</feature>
<dbReference type="RefSeq" id="WP_107866770.1">
    <property type="nucleotide sequence ID" value="NZ_QAON01000018.1"/>
</dbReference>
<dbReference type="SUPFAM" id="SSF102114">
    <property type="entry name" value="Radical SAM enzymes"/>
    <property type="match status" value="1"/>
</dbReference>
<dbReference type="Pfam" id="PF08497">
    <property type="entry name" value="Radical_SAM_N"/>
    <property type="match status" value="1"/>
</dbReference>
<evidence type="ECO:0000256" key="1">
    <source>
        <dbReference type="ARBA" id="ARBA00022485"/>
    </source>
</evidence>
<keyword evidence="5 6" id="KW-0411">Iron-sulfur</keyword>
<keyword evidence="1 6" id="KW-0004">4Fe-4S</keyword>
<evidence type="ECO:0000256" key="7">
    <source>
        <dbReference type="SAM" id="MobiDB-lite"/>
    </source>
</evidence>
<dbReference type="SFLD" id="SFLDS00029">
    <property type="entry name" value="Radical_SAM"/>
    <property type="match status" value="1"/>
</dbReference>
<dbReference type="NCBIfam" id="TIGR03904">
    <property type="entry name" value="SAM_YgiQ"/>
    <property type="match status" value="1"/>
</dbReference>
<organism evidence="9 10">
    <name type="scientific">Agitococcus lubricus</name>
    <dbReference type="NCBI Taxonomy" id="1077255"/>
    <lineage>
        <taxon>Bacteria</taxon>
        <taxon>Pseudomonadati</taxon>
        <taxon>Pseudomonadota</taxon>
        <taxon>Gammaproteobacteria</taxon>
        <taxon>Moraxellales</taxon>
        <taxon>Moraxellaceae</taxon>
        <taxon>Agitococcus</taxon>
    </lineage>
</organism>
<evidence type="ECO:0000256" key="6">
    <source>
        <dbReference type="HAMAP-Rule" id="MF_01251"/>
    </source>
</evidence>
<evidence type="ECO:0000256" key="3">
    <source>
        <dbReference type="ARBA" id="ARBA00022723"/>
    </source>
</evidence>
<dbReference type="InterPro" id="IPR020612">
    <property type="entry name" value="Methylthiotransferase_CS"/>
</dbReference>
<evidence type="ECO:0000313" key="9">
    <source>
        <dbReference type="EMBL" id="PTQ87552.1"/>
    </source>
</evidence>
<dbReference type="SFLD" id="SFLDG01069">
    <property type="entry name" value="UPF0313"/>
    <property type="match status" value="1"/>
</dbReference>
<dbReference type="InterPro" id="IPR023404">
    <property type="entry name" value="rSAM_horseshoe"/>
</dbReference>
<name>A0A2T5IUI8_9GAMM</name>
<dbReference type="Pfam" id="PF11842">
    <property type="entry name" value="DUF3362"/>
    <property type="match status" value="1"/>
</dbReference>
<feature type="binding site" evidence="6">
    <location>
        <position position="401"/>
    </location>
    <ligand>
        <name>[4Fe-4S] cluster</name>
        <dbReference type="ChEBI" id="CHEBI:49883"/>
        <note>4Fe-4S-S-AdoMet</note>
    </ligand>
</feature>
<dbReference type="InterPro" id="IPR058240">
    <property type="entry name" value="rSAM_sf"/>
</dbReference>
<reference evidence="9 10" key="1">
    <citation type="submission" date="2018-04" db="EMBL/GenBank/DDBJ databases">
        <title>Genomic Encyclopedia of Archaeal and Bacterial Type Strains, Phase II (KMG-II): from individual species to whole genera.</title>
        <authorList>
            <person name="Goeker M."/>
        </authorList>
    </citation>
    <scope>NUCLEOTIDE SEQUENCE [LARGE SCALE GENOMIC DNA]</scope>
    <source>
        <strain evidence="9 10">DSM 5822</strain>
    </source>
</reference>
<gene>
    <name evidence="9" type="ORF">C8N29_11847</name>
</gene>
<dbReference type="PROSITE" id="PS01278">
    <property type="entry name" value="MTTASE_RADICAL"/>
    <property type="match status" value="1"/>
</dbReference>
<dbReference type="GO" id="GO:0051539">
    <property type="term" value="F:4 iron, 4 sulfur cluster binding"/>
    <property type="evidence" value="ECO:0007669"/>
    <property type="project" value="UniProtKB-KW"/>
</dbReference>
<dbReference type="Proteomes" id="UP000244223">
    <property type="component" value="Unassembled WGS sequence"/>
</dbReference>
<dbReference type="SMART" id="SM00729">
    <property type="entry name" value="Elp3"/>
    <property type="match status" value="1"/>
</dbReference>
<dbReference type="InterPro" id="IPR007197">
    <property type="entry name" value="rSAM"/>
</dbReference>
<evidence type="ECO:0000313" key="10">
    <source>
        <dbReference type="Proteomes" id="UP000244223"/>
    </source>
</evidence>
<dbReference type="OrthoDB" id="9801659at2"/>
<feature type="region of interest" description="Disordered" evidence="7">
    <location>
        <begin position="684"/>
        <end position="745"/>
    </location>
</feature>
<dbReference type="PROSITE" id="PS51918">
    <property type="entry name" value="RADICAL_SAM"/>
    <property type="match status" value="1"/>
</dbReference>
<dbReference type="Pfam" id="PF04055">
    <property type="entry name" value="Radical_SAM"/>
    <property type="match status" value="1"/>
</dbReference>
<comment type="cofactor">
    <cofactor evidence="6">
        <name>[4Fe-4S] cluster</name>
        <dbReference type="ChEBI" id="CHEBI:49883"/>
    </cofactor>
    <text evidence="6">Binds 1 [4Fe-4S] cluster. The cluster is coordinated with 3 cysteines and an exchangeable S-adenosyl-L-methionine.</text>
</comment>
<feature type="compositionally biased region" description="Polar residues" evidence="7">
    <location>
        <begin position="686"/>
        <end position="696"/>
    </location>
</feature>
<dbReference type="GO" id="GO:0005506">
    <property type="term" value="F:iron ion binding"/>
    <property type="evidence" value="ECO:0007669"/>
    <property type="project" value="UniProtKB-UniRule"/>
</dbReference>
<evidence type="ECO:0000259" key="8">
    <source>
        <dbReference type="PROSITE" id="PS51918"/>
    </source>
</evidence>
<comment type="similarity">
    <text evidence="6">Belongs to the UPF0313 family.</text>
</comment>
<dbReference type="InterPro" id="IPR022946">
    <property type="entry name" value="UPF0313"/>
</dbReference>
<protein>
    <submittedName>
        <fullName evidence="9">Putative radical SAM protein YgiQ</fullName>
    </submittedName>
</protein>
<comment type="caution">
    <text evidence="9">The sequence shown here is derived from an EMBL/GenBank/DDBJ whole genome shotgun (WGS) entry which is preliminary data.</text>
</comment>
<sequence length="745" mass="84029">MPVSSASSTAKPLFAYDKYWAECFGAAPFLPMSRAEMDSLGWDACDIILVTGDAYVDHPSFGMAIIGRLLEAQGFRVGIIAQPDWNSAQDFKKLGEPTLFFGVTAGNMDSMINRYTADRKIRSDDAYSPHGEGGKRPDRCSLVYAQRTREAYSHVPIVMGGIEASLRRIAHYDYWQDKVRRSLLLDAKADLLVFGNAERAIVDIAHRLAKGDNIRSITDIRGTAFMRRDTPEGWFELDSTNVDEVGRVDPIINPYVNTQDLAVCEVEKEKGLTETDVQVVTLQPSKALKHRLPARDKTVIRLPAYEQVKNDPVMYAHANRVLHLETNPGNARALVQRHGEQEVWLNPPPIPLSTEEMDYVFDLPYARVPHPAYGDARIPAYEMIRFSVNIMRGCFGGCTFCSITEHEGRIIQNRSEDSIIREIEKMRDVPGFTGVVSDLGGPTANMYRLACKSPKIEAACRKPSCVYPDICENLNTDHSHLIQLYRRARSLKGVKKILIGSGLRYDLAVRSPEYVRELVTHHVGGYLKIAPEHTEEGVLSKMMKPGIGAYDKFKQLFERFSKEAGKEQYLIPYFIAAHPGTRDEDMMNLAIWLKKNGFRADQVQTFYPSPMATATAMYHSGKNPLKKVTRKSEAVEIVKGERRRRLHKAFLRYHDPNNWPMLREALKEMGRADLIGNGKHHLIPNYQPQTDGTYQSARKKNSSTEQGVSQKVTAKKGRILTQHTGLPPREGVDKNKVKRPVKKRG</sequence>
<dbReference type="EMBL" id="QAON01000018">
    <property type="protein sequence ID" value="PTQ87552.1"/>
    <property type="molecule type" value="Genomic_DNA"/>
</dbReference>
<dbReference type="HAMAP" id="MF_01251">
    <property type="entry name" value="UPF0313"/>
    <property type="match status" value="1"/>
</dbReference>
<evidence type="ECO:0000256" key="5">
    <source>
        <dbReference type="ARBA" id="ARBA00023014"/>
    </source>
</evidence>
<dbReference type="SFLD" id="SFLDG01082">
    <property type="entry name" value="B12-binding_domain_containing"/>
    <property type="match status" value="1"/>
</dbReference>